<feature type="transmembrane region" description="Helical" evidence="6">
    <location>
        <begin position="97"/>
        <end position="117"/>
    </location>
</feature>
<keyword evidence="3 6" id="KW-1133">Transmembrane helix</keyword>
<dbReference type="Pfam" id="PF05653">
    <property type="entry name" value="Mg_trans_NIPA"/>
    <property type="match status" value="2"/>
</dbReference>
<reference evidence="7 8" key="1">
    <citation type="journal article" date="2024" name="Science">
        <title>Giant polyketide synthase enzymes in the biosynthesis of giant marine polyether toxins.</title>
        <authorList>
            <person name="Fallon T.R."/>
            <person name="Shende V.V."/>
            <person name="Wierzbicki I.H."/>
            <person name="Pendleton A.L."/>
            <person name="Watervoot N.F."/>
            <person name="Auber R.P."/>
            <person name="Gonzalez D.J."/>
            <person name="Wisecaver J.H."/>
            <person name="Moore B.S."/>
        </authorList>
    </citation>
    <scope>NUCLEOTIDE SEQUENCE [LARGE SCALE GENOMIC DNA]</scope>
    <source>
        <strain evidence="7 8">12B1</strain>
    </source>
</reference>
<organism evidence="7 8">
    <name type="scientific">Prymnesium parvum</name>
    <name type="common">Toxic golden alga</name>
    <dbReference type="NCBI Taxonomy" id="97485"/>
    <lineage>
        <taxon>Eukaryota</taxon>
        <taxon>Haptista</taxon>
        <taxon>Haptophyta</taxon>
        <taxon>Prymnesiophyceae</taxon>
        <taxon>Prymnesiales</taxon>
        <taxon>Prymnesiaceae</taxon>
        <taxon>Prymnesium</taxon>
    </lineage>
</organism>
<feature type="transmembrane region" description="Helical" evidence="6">
    <location>
        <begin position="287"/>
        <end position="304"/>
    </location>
</feature>
<feature type="transmembrane region" description="Helical" evidence="6">
    <location>
        <begin position="313"/>
        <end position="336"/>
    </location>
</feature>
<dbReference type="GO" id="GO:0016020">
    <property type="term" value="C:membrane"/>
    <property type="evidence" value="ECO:0007669"/>
    <property type="project" value="UniProtKB-SubCell"/>
</dbReference>
<evidence type="ECO:0000256" key="6">
    <source>
        <dbReference type="SAM" id="Phobius"/>
    </source>
</evidence>
<sequence>MSRAPPMTPPPSPTAPTPCGGKDSNQGDFFIGVGIALVGSTIIPAGMNLQRYAHLRIAESRSSRSVVCHPLWLLGLLIFGLGNGADALALSFAPQSVITPVDGWSLVANLGTAHILLNEVVNSRTLVCSLTIVLGILFVVLPASQSSDCDNDDLTRLLWRWSRPPFIVFAIFHLLLLLVVSRIVLVLERRMNRNARLLRNSCSSSTTVSCDGAAMTAAQAAHLLSEAGEQTGPMLLRPRERQMLRLGYPLLIGLLASWTVLLLKGSGEVFKTATSGDGEDLLRWKTYIFPFGLVLTLPTQLLFINKALRHFEALYVVPALQCFWSTSSIVMGGIFFQEFDHYKPWELACFCCGCALCVLGLYILSTSSEGEASFYRSGELLVENGREQCLLRASHMRRAASERQTDAMARIPASEEQREPNYIAGR</sequence>
<keyword evidence="4 6" id="KW-0472">Membrane</keyword>
<feature type="compositionally biased region" description="Pro residues" evidence="5">
    <location>
        <begin position="1"/>
        <end position="16"/>
    </location>
</feature>
<dbReference type="PANTHER" id="PTHR12570:SF9">
    <property type="entry name" value="MAGNESIUM TRANSPORTER NIPA8-RELATED"/>
    <property type="match status" value="1"/>
</dbReference>
<keyword evidence="8" id="KW-1185">Reference proteome</keyword>
<feature type="region of interest" description="Disordered" evidence="5">
    <location>
        <begin position="1"/>
        <end position="21"/>
    </location>
</feature>
<dbReference type="Proteomes" id="UP001515480">
    <property type="component" value="Unassembled WGS sequence"/>
</dbReference>
<evidence type="ECO:0000256" key="1">
    <source>
        <dbReference type="ARBA" id="ARBA00004141"/>
    </source>
</evidence>
<dbReference type="GO" id="GO:0015095">
    <property type="term" value="F:magnesium ion transmembrane transporter activity"/>
    <property type="evidence" value="ECO:0007669"/>
    <property type="project" value="InterPro"/>
</dbReference>
<evidence type="ECO:0000313" key="8">
    <source>
        <dbReference type="Proteomes" id="UP001515480"/>
    </source>
</evidence>
<keyword evidence="2 6" id="KW-0812">Transmembrane</keyword>
<dbReference type="PANTHER" id="PTHR12570">
    <property type="match status" value="1"/>
</dbReference>
<feature type="transmembrane region" description="Helical" evidence="6">
    <location>
        <begin position="246"/>
        <end position="267"/>
    </location>
</feature>
<evidence type="ECO:0000313" key="7">
    <source>
        <dbReference type="EMBL" id="KAL1530015.1"/>
    </source>
</evidence>
<feature type="transmembrane region" description="Helical" evidence="6">
    <location>
        <begin position="29"/>
        <end position="49"/>
    </location>
</feature>
<gene>
    <name evidence="7" type="ORF">AB1Y20_000940</name>
</gene>
<comment type="caution">
    <text evidence="7">The sequence shown here is derived from an EMBL/GenBank/DDBJ whole genome shotgun (WGS) entry which is preliminary data.</text>
</comment>
<accession>A0AB34K7C5</accession>
<evidence type="ECO:0000256" key="3">
    <source>
        <dbReference type="ARBA" id="ARBA00022989"/>
    </source>
</evidence>
<comment type="subcellular location">
    <subcellularLocation>
        <location evidence="1">Membrane</location>
        <topology evidence="1">Multi-pass membrane protein</topology>
    </subcellularLocation>
</comment>
<protein>
    <recommendedName>
        <fullName evidence="9">Magnesium transporter</fullName>
    </recommendedName>
</protein>
<evidence type="ECO:0000256" key="2">
    <source>
        <dbReference type="ARBA" id="ARBA00022692"/>
    </source>
</evidence>
<dbReference type="AlphaFoldDB" id="A0AB34K7C5"/>
<feature type="transmembrane region" description="Helical" evidence="6">
    <location>
        <begin position="165"/>
        <end position="187"/>
    </location>
</feature>
<proteinExistence type="predicted"/>
<feature type="region of interest" description="Disordered" evidence="5">
    <location>
        <begin position="400"/>
        <end position="426"/>
    </location>
</feature>
<evidence type="ECO:0008006" key="9">
    <source>
        <dbReference type="Google" id="ProtNLM"/>
    </source>
</evidence>
<feature type="transmembrane region" description="Helical" evidence="6">
    <location>
        <begin position="342"/>
        <end position="364"/>
    </location>
</feature>
<evidence type="ECO:0000256" key="5">
    <source>
        <dbReference type="SAM" id="MobiDB-lite"/>
    </source>
</evidence>
<name>A0AB34K7C5_PRYPA</name>
<feature type="transmembrane region" description="Helical" evidence="6">
    <location>
        <begin position="70"/>
        <end position="91"/>
    </location>
</feature>
<dbReference type="InterPro" id="IPR008521">
    <property type="entry name" value="Mg_trans_NIPA"/>
</dbReference>
<evidence type="ECO:0000256" key="4">
    <source>
        <dbReference type="ARBA" id="ARBA00023136"/>
    </source>
</evidence>
<feature type="transmembrane region" description="Helical" evidence="6">
    <location>
        <begin position="126"/>
        <end position="145"/>
    </location>
</feature>
<dbReference type="SUPFAM" id="SSF103481">
    <property type="entry name" value="Multidrug resistance efflux transporter EmrE"/>
    <property type="match status" value="1"/>
</dbReference>
<dbReference type="EMBL" id="JBGBPQ010000001">
    <property type="protein sequence ID" value="KAL1530015.1"/>
    <property type="molecule type" value="Genomic_DNA"/>
</dbReference>
<dbReference type="InterPro" id="IPR037185">
    <property type="entry name" value="EmrE-like"/>
</dbReference>